<sequence>MRIVSITQDYFEKYAKGDREFMQKHRRPCLIVLRLSFRGRKLDFAVDIDRILSLIDGEEHHR</sequence>
<name>A0ABV1IFB9_9ACTN</name>
<evidence type="ECO:0000313" key="1">
    <source>
        <dbReference type="EMBL" id="MEQ2637597.1"/>
    </source>
</evidence>
<organism evidence="1 2">
    <name type="scientific">Paratractidigestivibacter faecalis</name>
    <dbReference type="NCBI Taxonomy" id="2292441"/>
    <lineage>
        <taxon>Bacteria</taxon>
        <taxon>Bacillati</taxon>
        <taxon>Actinomycetota</taxon>
        <taxon>Coriobacteriia</taxon>
        <taxon>Coriobacteriales</taxon>
        <taxon>Atopobiaceae</taxon>
        <taxon>Paratractidigestivibacter</taxon>
    </lineage>
</organism>
<dbReference type="EMBL" id="JBBNGS010000006">
    <property type="protein sequence ID" value="MEQ2637597.1"/>
    <property type="molecule type" value="Genomic_DNA"/>
</dbReference>
<reference evidence="1 2" key="1">
    <citation type="submission" date="2024-04" db="EMBL/GenBank/DDBJ databases">
        <title>Human intestinal bacterial collection.</title>
        <authorList>
            <person name="Pauvert C."/>
            <person name="Hitch T.C.A."/>
            <person name="Clavel T."/>
        </authorList>
    </citation>
    <scope>NUCLEOTIDE SEQUENCE [LARGE SCALE GENOMIC DNA]</scope>
    <source>
        <strain evidence="1 2">CLA-AA-H197</strain>
    </source>
</reference>
<accession>A0ABV1IFB9</accession>
<keyword evidence="2" id="KW-1185">Reference proteome</keyword>
<protein>
    <submittedName>
        <fullName evidence="1">Uncharacterized protein</fullName>
    </submittedName>
</protein>
<comment type="caution">
    <text evidence="1">The sequence shown here is derived from an EMBL/GenBank/DDBJ whole genome shotgun (WGS) entry which is preliminary data.</text>
</comment>
<proteinExistence type="predicted"/>
<evidence type="ECO:0000313" key="2">
    <source>
        <dbReference type="Proteomes" id="UP001478817"/>
    </source>
</evidence>
<dbReference type="RefSeq" id="WP_349182146.1">
    <property type="nucleotide sequence ID" value="NZ_JBBNGS010000006.1"/>
</dbReference>
<gene>
    <name evidence="1" type="ORF">AAAT05_04485</name>
</gene>
<dbReference type="Proteomes" id="UP001478817">
    <property type="component" value="Unassembled WGS sequence"/>
</dbReference>